<accession>A0AA39TDG9</accession>
<reference evidence="2" key="1">
    <citation type="journal article" date="2022" name="Plant J.">
        <title>Strategies of tolerance reflected in two North American maple genomes.</title>
        <authorList>
            <person name="McEvoy S.L."/>
            <person name="Sezen U.U."/>
            <person name="Trouern-Trend A."/>
            <person name="McMahon S.M."/>
            <person name="Schaberg P.G."/>
            <person name="Yang J."/>
            <person name="Wegrzyn J.L."/>
            <person name="Swenson N.G."/>
        </authorList>
    </citation>
    <scope>NUCLEOTIDE SEQUENCE</scope>
    <source>
        <strain evidence="2">NS2018</strain>
    </source>
</reference>
<proteinExistence type="predicted"/>
<name>A0AA39TDG9_ACESA</name>
<protein>
    <recommendedName>
        <fullName evidence="1">Reverse transcriptase Ty1/copia-type domain-containing protein</fullName>
    </recommendedName>
</protein>
<feature type="domain" description="Reverse transcriptase Ty1/copia-type" evidence="1">
    <location>
        <begin position="2"/>
        <end position="107"/>
    </location>
</feature>
<dbReference type="SUPFAM" id="SSF56672">
    <property type="entry name" value="DNA/RNA polymerases"/>
    <property type="match status" value="1"/>
</dbReference>
<evidence type="ECO:0000313" key="2">
    <source>
        <dbReference type="EMBL" id="KAK0606816.1"/>
    </source>
</evidence>
<organism evidence="2 3">
    <name type="scientific">Acer saccharum</name>
    <name type="common">Sugar maple</name>
    <dbReference type="NCBI Taxonomy" id="4024"/>
    <lineage>
        <taxon>Eukaryota</taxon>
        <taxon>Viridiplantae</taxon>
        <taxon>Streptophyta</taxon>
        <taxon>Embryophyta</taxon>
        <taxon>Tracheophyta</taxon>
        <taxon>Spermatophyta</taxon>
        <taxon>Magnoliopsida</taxon>
        <taxon>eudicotyledons</taxon>
        <taxon>Gunneridae</taxon>
        <taxon>Pentapetalae</taxon>
        <taxon>rosids</taxon>
        <taxon>malvids</taxon>
        <taxon>Sapindales</taxon>
        <taxon>Sapindaceae</taxon>
        <taxon>Hippocastanoideae</taxon>
        <taxon>Acereae</taxon>
        <taxon>Acer</taxon>
    </lineage>
</organism>
<dbReference type="EMBL" id="JAUESC010000001">
    <property type="protein sequence ID" value="KAK0606816.1"/>
    <property type="molecule type" value="Genomic_DNA"/>
</dbReference>
<dbReference type="Pfam" id="PF07727">
    <property type="entry name" value="RVT_2"/>
    <property type="match status" value="1"/>
</dbReference>
<dbReference type="InterPro" id="IPR043502">
    <property type="entry name" value="DNA/RNA_pol_sf"/>
</dbReference>
<evidence type="ECO:0000313" key="3">
    <source>
        <dbReference type="Proteomes" id="UP001168877"/>
    </source>
</evidence>
<dbReference type="Proteomes" id="UP001168877">
    <property type="component" value="Unassembled WGS sequence"/>
</dbReference>
<sequence length="134" mass="15128">MFLLRFGFAQSKANPSLFIYHQKNLKLYLLLYVDDIILTGSHAKFITHFVDQLGREFDVKDLGSLRYFIGLEVNPHSEGLHISQVKYTLDLLHCHSMTECKPCSTSLAASVKLSANEGDLLVNATEYRHLVGSL</sequence>
<dbReference type="InterPro" id="IPR013103">
    <property type="entry name" value="RVT_2"/>
</dbReference>
<evidence type="ECO:0000259" key="1">
    <source>
        <dbReference type="Pfam" id="PF07727"/>
    </source>
</evidence>
<keyword evidence="3" id="KW-1185">Reference proteome</keyword>
<comment type="caution">
    <text evidence="2">The sequence shown here is derived from an EMBL/GenBank/DDBJ whole genome shotgun (WGS) entry which is preliminary data.</text>
</comment>
<dbReference type="AlphaFoldDB" id="A0AA39TDG9"/>
<gene>
    <name evidence="2" type="ORF">LWI29_004695</name>
</gene>
<reference evidence="2" key="2">
    <citation type="submission" date="2023-06" db="EMBL/GenBank/DDBJ databases">
        <authorList>
            <person name="Swenson N.G."/>
            <person name="Wegrzyn J.L."/>
            <person name="Mcevoy S.L."/>
        </authorList>
    </citation>
    <scope>NUCLEOTIDE SEQUENCE</scope>
    <source>
        <strain evidence="2">NS2018</strain>
        <tissue evidence="2">Leaf</tissue>
    </source>
</reference>